<dbReference type="HOGENOM" id="CLU_023976_0_1_4"/>
<dbReference type="InterPro" id="IPR058982">
    <property type="entry name" value="Beta-barrel_AprE"/>
</dbReference>
<feature type="domain" description="AprE-like beta-barrel" evidence="12">
    <location>
        <begin position="348"/>
        <end position="451"/>
    </location>
</feature>
<evidence type="ECO:0000256" key="11">
    <source>
        <dbReference type="SAM" id="MobiDB-lite"/>
    </source>
</evidence>
<dbReference type="AlphaFoldDB" id="C6WTY8"/>
<dbReference type="PRINTS" id="PR01490">
    <property type="entry name" value="RTXTOXIND"/>
</dbReference>
<keyword evidence="4 9" id="KW-1003">Cell membrane</keyword>
<evidence type="ECO:0000313" key="14">
    <source>
        <dbReference type="Proteomes" id="UP000002742"/>
    </source>
</evidence>
<evidence type="ECO:0000256" key="3">
    <source>
        <dbReference type="ARBA" id="ARBA00022448"/>
    </source>
</evidence>
<organism evidence="13 14">
    <name type="scientific">Methylotenera mobilis (strain JLW8 / ATCC BAA-1282 / DSM 17540)</name>
    <dbReference type="NCBI Taxonomy" id="583345"/>
    <lineage>
        <taxon>Bacteria</taxon>
        <taxon>Pseudomonadati</taxon>
        <taxon>Pseudomonadota</taxon>
        <taxon>Betaproteobacteria</taxon>
        <taxon>Nitrosomonadales</taxon>
        <taxon>Methylophilaceae</taxon>
        <taxon>Methylotenera</taxon>
    </lineage>
</organism>
<evidence type="ECO:0000256" key="1">
    <source>
        <dbReference type="ARBA" id="ARBA00004377"/>
    </source>
</evidence>
<dbReference type="Pfam" id="PF26002">
    <property type="entry name" value="Beta-barrel_AprE"/>
    <property type="match status" value="1"/>
</dbReference>
<feature type="transmembrane region" description="Helical" evidence="9">
    <location>
        <begin position="50"/>
        <end position="68"/>
    </location>
</feature>
<evidence type="ECO:0000256" key="4">
    <source>
        <dbReference type="ARBA" id="ARBA00022475"/>
    </source>
</evidence>
<feature type="compositionally biased region" description="Low complexity" evidence="11">
    <location>
        <begin position="398"/>
        <end position="413"/>
    </location>
</feature>
<dbReference type="InterPro" id="IPR010129">
    <property type="entry name" value="T1SS_HlyD"/>
</dbReference>
<evidence type="ECO:0000313" key="13">
    <source>
        <dbReference type="EMBL" id="ACT47387.1"/>
    </source>
</evidence>
<dbReference type="STRING" id="583345.Mmol_0477"/>
<name>C6WTY8_METML</name>
<evidence type="ECO:0000256" key="6">
    <source>
        <dbReference type="ARBA" id="ARBA00022692"/>
    </source>
</evidence>
<gene>
    <name evidence="13" type="ordered locus">Mmol_0477</name>
</gene>
<dbReference type="Gene3D" id="1.10.287.470">
    <property type="entry name" value="Helix hairpin bin"/>
    <property type="match status" value="1"/>
</dbReference>
<dbReference type="eggNOG" id="COG0845">
    <property type="taxonomic scope" value="Bacteria"/>
</dbReference>
<dbReference type="NCBIfam" id="TIGR01843">
    <property type="entry name" value="type_I_hlyD"/>
    <property type="match status" value="1"/>
</dbReference>
<evidence type="ECO:0000256" key="10">
    <source>
        <dbReference type="SAM" id="Coils"/>
    </source>
</evidence>
<feature type="coiled-coil region" evidence="10">
    <location>
        <begin position="255"/>
        <end position="297"/>
    </location>
</feature>
<evidence type="ECO:0000256" key="9">
    <source>
        <dbReference type="RuleBase" id="RU365093"/>
    </source>
</evidence>
<dbReference type="SUPFAM" id="SSF111369">
    <property type="entry name" value="HlyD-like secretion proteins"/>
    <property type="match status" value="1"/>
</dbReference>
<comment type="subcellular location">
    <subcellularLocation>
        <location evidence="1 9">Cell inner membrane</location>
        <topology evidence="1 9">Single-pass membrane protein</topology>
    </subcellularLocation>
</comment>
<feature type="region of interest" description="Disordered" evidence="11">
    <location>
        <begin position="392"/>
        <end position="413"/>
    </location>
</feature>
<keyword evidence="3 9" id="KW-0813">Transport</keyword>
<evidence type="ECO:0000256" key="5">
    <source>
        <dbReference type="ARBA" id="ARBA00022519"/>
    </source>
</evidence>
<evidence type="ECO:0000259" key="12">
    <source>
        <dbReference type="Pfam" id="PF26002"/>
    </source>
</evidence>
<dbReference type="KEGG" id="mmb:Mmol_0477"/>
<comment type="similarity">
    <text evidence="2 9">Belongs to the membrane fusion protein (MFP) (TC 8.A.1) family.</text>
</comment>
<evidence type="ECO:0000256" key="8">
    <source>
        <dbReference type="ARBA" id="ARBA00023136"/>
    </source>
</evidence>
<reference evidence="13 14" key="2">
    <citation type="journal article" date="2011" name="J. Bacteriol.">
        <title>Genomes of three methylotrophs from a single niche uncover genetic and metabolic divergence of Methylophilaceae.</title>
        <authorList>
            <person name="Lapidus A."/>
            <person name="Clum A."/>
            <person name="Labutti K."/>
            <person name="Kaluzhnaya M.G."/>
            <person name="Lim S."/>
            <person name="Beck D.A."/>
            <person name="Glavina Del Rio T."/>
            <person name="Nolan M."/>
            <person name="Mavromatis K."/>
            <person name="Huntemann M."/>
            <person name="Lucas S."/>
            <person name="Lidstrom M.E."/>
            <person name="Ivanova N."/>
            <person name="Chistoserdova L."/>
        </authorList>
    </citation>
    <scope>NUCLEOTIDE SEQUENCE [LARGE SCALE GENOMIC DNA]</scope>
    <source>
        <strain evidence="14">JLW8 / ATCC BAA-1282 / DSM 17540</strain>
    </source>
</reference>
<keyword evidence="5 9" id="KW-0997">Cell inner membrane</keyword>
<keyword evidence="14" id="KW-1185">Reference proteome</keyword>
<dbReference type="GO" id="GO:0015031">
    <property type="term" value="P:protein transport"/>
    <property type="evidence" value="ECO:0007669"/>
    <property type="project" value="InterPro"/>
</dbReference>
<dbReference type="EMBL" id="CP001672">
    <property type="protein sequence ID" value="ACT47387.1"/>
    <property type="molecule type" value="Genomic_DNA"/>
</dbReference>
<keyword evidence="7 9" id="KW-1133">Transmembrane helix</keyword>
<dbReference type="OrthoDB" id="9775513at2"/>
<dbReference type="RefSeq" id="WP_015831424.1">
    <property type="nucleotide sequence ID" value="NC_012968.1"/>
</dbReference>
<evidence type="ECO:0000256" key="7">
    <source>
        <dbReference type="ARBA" id="ARBA00022989"/>
    </source>
</evidence>
<dbReference type="Gene3D" id="2.40.30.170">
    <property type="match status" value="1"/>
</dbReference>
<dbReference type="GO" id="GO:0005886">
    <property type="term" value="C:plasma membrane"/>
    <property type="evidence" value="ECO:0007669"/>
    <property type="project" value="UniProtKB-SubCell"/>
</dbReference>
<accession>C6WTY8</accession>
<dbReference type="Gene3D" id="2.40.50.100">
    <property type="match status" value="1"/>
</dbReference>
<dbReference type="PANTHER" id="PTHR30386:SF27">
    <property type="entry name" value="MEMBRANE FUSION PROTEIN (MFP) FAMILY PROTEIN"/>
    <property type="match status" value="1"/>
</dbReference>
<dbReference type="InterPro" id="IPR050739">
    <property type="entry name" value="MFP"/>
</dbReference>
<evidence type="ECO:0000256" key="2">
    <source>
        <dbReference type="ARBA" id="ARBA00009477"/>
    </source>
</evidence>
<dbReference type="Proteomes" id="UP000002742">
    <property type="component" value="Chromosome"/>
</dbReference>
<dbReference type="PANTHER" id="PTHR30386">
    <property type="entry name" value="MEMBRANE FUSION SUBUNIT OF EMRAB-TOLC MULTIDRUG EFFLUX PUMP"/>
    <property type="match status" value="1"/>
</dbReference>
<feature type="region of interest" description="Disordered" evidence="11">
    <location>
        <begin position="1"/>
        <end position="23"/>
    </location>
</feature>
<proteinExistence type="inferred from homology"/>
<keyword evidence="8 9" id="KW-0472">Membrane</keyword>
<sequence length="476" mass="53082">MTQATPVLQAPRQKVKETGNDQPSFNLDHFDFSPGILGVQERPPSPLPRMVLRGVLLLLLVMLIWAIFGRLDVVSVAEGKLVPVSYIKIVQPSEAGIVRDIAIKEGQAVTKGQVLIQMDANLSEADSKALQSSLQHRSLELRRIEAELANKPLKKKSNDDSELFNRIYASYQSNRRAYEDDIAAEKASLQKAYSDLSATQEIQYKLEQTLPSYQAQEAAYAKLVKDGFAGKLMGQEKQRERITAEQDLRAQEYNAKSLQASIAQSQKRLNQIQSDYHQKLETERVATYAEYLRLEQEWAKQSHKNSLLELKAPQAGIVKDLATHTPGTVVSPGTVLMTLVPNNEALQAEVWLKNEDAGFVRQNQQVKVKLSAYPFQKYGMVDGKVLQVSADATDKSASNNSQSGTDSTQSSSGATTQLAYRTIIQLNKQSLEIEQDKLRLAPGMQVVAEIKLVDQTVMEYLLSPIRKAFHEAGRER</sequence>
<protein>
    <recommendedName>
        <fullName evidence="9">Membrane fusion protein (MFP) family protein</fullName>
    </recommendedName>
</protein>
<reference evidence="14" key="1">
    <citation type="submission" date="2009-07" db="EMBL/GenBank/DDBJ databases">
        <title>Complete sequence of Methylotenera mobilis JLW8.</title>
        <authorList>
            <consortium name="US DOE Joint Genome Institute"/>
            <person name="Lucas S."/>
            <person name="Copeland A."/>
            <person name="Lapidus A."/>
            <person name="Glavina del Rio T."/>
            <person name="Tice H."/>
            <person name="Bruce D."/>
            <person name="Goodwin L."/>
            <person name="Pitluck S."/>
            <person name="LaButti K.M."/>
            <person name="Clum A."/>
            <person name="Larimer F."/>
            <person name="Land M."/>
            <person name="Hauser L."/>
            <person name="Kyrpides N."/>
            <person name="Mikhailova N."/>
            <person name="Kayluzhnaya M."/>
            <person name="Chistoserdova L."/>
        </authorList>
    </citation>
    <scope>NUCLEOTIDE SEQUENCE [LARGE SCALE GENOMIC DNA]</scope>
    <source>
        <strain evidence="14">JLW8 / ATCC BAA-1282 / DSM 17540</strain>
    </source>
</reference>
<keyword evidence="6 9" id="KW-0812">Transmembrane</keyword>
<keyword evidence="10" id="KW-0175">Coiled coil</keyword>